<dbReference type="InterPro" id="IPR050108">
    <property type="entry name" value="CDK"/>
</dbReference>
<keyword evidence="3" id="KW-0547">Nucleotide-binding</keyword>
<keyword evidence="8" id="KW-0131">Cell cycle</keyword>
<feature type="domain" description="Protein kinase" evidence="7">
    <location>
        <begin position="1"/>
        <end position="144"/>
    </location>
</feature>
<dbReference type="GO" id="GO:0005737">
    <property type="term" value="C:cytoplasm"/>
    <property type="evidence" value="ECO:0007669"/>
    <property type="project" value="TreeGrafter"/>
</dbReference>
<dbReference type="EMBL" id="SWLB01000001">
    <property type="protein sequence ID" value="KAF3342002.1"/>
    <property type="molecule type" value="Genomic_DNA"/>
</dbReference>
<dbReference type="GO" id="GO:0010389">
    <property type="term" value="P:regulation of G2/M transition of mitotic cell cycle"/>
    <property type="evidence" value="ECO:0007669"/>
    <property type="project" value="TreeGrafter"/>
</dbReference>
<dbReference type="PROSITE" id="PS50011">
    <property type="entry name" value="PROTEIN_KINASE_DOM"/>
    <property type="match status" value="1"/>
</dbReference>
<comment type="caution">
    <text evidence="8">The sequence shown here is derived from an EMBL/GenBank/DDBJ whole genome shotgun (WGS) entry which is preliminary data.</text>
</comment>
<dbReference type="GO" id="GO:0007165">
    <property type="term" value="P:signal transduction"/>
    <property type="evidence" value="ECO:0007669"/>
    <property type="project" value="TreeGrafter"/>
</dbReference>
<evidence type="ECO:0000256" key="4">
    <source>
        <dbReference type="ARBA" id="ARBA00022777"/>
    </source>
</evidence>
<dbReference type="Proteomes" id="UP000623129">
    <property type="component" value="Unassembled WGS sequence"/>
</dbReference>
<evidence type="ECO:0000256" key="3">
    <source>
        <dbReference type="ARBA" id="ARBA00022741"/>
    </source>
</evidence>
<keyword evidence="4" id="KW-0418">Kinase</keyword>
<evidence type="ECO:0000256" key="5">
    <source>
        <dbReference type="ARBA" id="ARBA00022840"/>
    </source>
</evidence>
<dbReference type="GO" id="GO:0000307">
    <property type="term" value="C:cyclin-dependent protein kinase holoenzyme complex"/>
    <property type="evidence" value="ECO:0007669"/>
    <property type="project" value="TreeGrafter"/>
</dbReference>
<dbReference type="SUPFAM" id="SSF56112">
    <property type="entry name" value="Protein kinase-like (PK-like)"/>
    <property type="match status" value="1"/>
</dbReference>
<protein>
    <submittedName>
        <fullName evidence="8">Cell division control protein 2 C</fullName>
    </submittedName>
</protein>
<dbReference type="InterPro" id="IPR000719">
    <property type="entry name" value="Prot_kinase_dom"/>
</dbReference>
<dbReference type="GO" id="GO:0005524">
    <property type="term" value="F:ATP binding"/>
    <property type="evidence" value="ECO:0007669"/>
    <property type="project" value="UniProtKB-KW"/>
</dbReference>
<dbReference type="GO" id="GO:0051301">
    <property type="term" value="P:cell division"/>
    <property type="evidence" value="ECO:0007669"/>
    <property type="project" value="UniProtKB-KW"/>
</dbReference>
<evidence type="ECO:0000259" key="7">
    <source>
        <dbReference type="PROSITE" id="PS50011"/>
    </source>
</evidence>
<dbReference type="GO" id="GO:0008353">
    <property type="term" value="F:RNA polymerase II CTD heptapeptide repeat kinase activity"/>
    <property type="evidence" value="ECO:0007669"/>
    <property type="project" value="UniProtKB-EC"/>
</dbReference>
<evidence type="ECO:0000256" key="2">
    <source>
        <dbReference type="ARBA" id="ARBA00022679"/>
    </source>
</evidence>
<dbReference type="GO" id="GO:0005634">
    <property type="term" value="C:nucleus"/>
    <property type="evidence" value="ECO:0007669"/>
    <property type="project" value="TreeGrafter"/>
</dbReference>
<sequence length="152" mass="16872">MDDRNFGLVKGGARLAPSLPPSLQARDSIPPHATPQVLRDAPLFSRSATLLYSLDPRCSSLLSISQTKPQIANNNWLLGTPTEKEWPGVTTLKDWHVYPQWTPQNLARAVTALNSDGVDLLSRMLQYDPADRISAKDAMAHPYFDSLDKSQF</sequence>
<dbReference type="InterPro" id="IPR011009">
    <property type="entry name" value="Kinase-like_dom_sf"/>
</dbReference>
<gene>
    <name evidence="8" type="ORF">FCM35_KLT00640</name>
</gene>
<dbReference type="Gene3D" id="1.10.510.10">
    <property type="entry name" value="Transferase(Phosphotransferase) domain 1"/>
    <property type="match status" value="1"/>
</dbReference>
<dbReference type="PANTHER" id="PTHR24056">
    <property type="entry name" value="CELL DIVISION PROTEIN KINASE"/>
    <property type="match status" value="1"/>
</dbReference>
<dbReference type="PANTHER" id="PTHR24056:SF254">
    <property type="entry name" value="CYCLIN-DEPENDENT KINASE 2"/>
    <property type="match status" value="1"/>
</dbReference>
<dbReference type="AlphaFoldDB" id="A0A833RK09"/>
<dbReference type="GO" id="GO:0000082">
    <property type="term" value="P:G1/S transition of mitotic cell cycle"/>
    <property type="evidence" value="ECO:0007669"/>
    <property type="project" value="TreeGrafter"/>
</dbReference>
<evidence type="ECO:0000256" key="1">
    <source>
        <dbReference type="ARBA" id="ARBA00022527"/>
    </source>
</evidence>
<keyword evidence="8" id="KW-0132">Cell division</keyword>
<dbReference type="GO" id="GO:0004693">
    <property type="term" value="F:cyclin-dependent protein serine/threonine kinase activity"/>
    <property type="evidence" value="ECO:0007669"/>
    <property type="project" value="TreeGrafter"/>
</dbReference>
<name>A0A833RK09_9POAL</name>
<dbReference type="OrthoDB" id="1427786at2759"/>
<organism evidence="8 9">
    <name type="scientific">Carex littledalei</name>
    <dbReference type="NCBI Taxonomy" id="544730"/>
    <lineage>
        <taxon>Eukaryota</taxon>
        <taxon>Viridiplantae</taxon>
        <taxon>Streptophyta</taxon>
        <taxon>Embryophyta</taxon>
        <taxon>Tracheophyta</taxon>
        <taxon>Spermatophyta</taxon>
        <taxon>Magnoliopsida</taxon>
        <taxon>Liliopsida</taxon>
        <taxon>Poales</taxon>
        <taxon>Cyperaceae</taxon>
        <taxon>Cyperoideae</taxon>
        <taxon>Cariceae</taxon>
        <taxon>Carex</taxon>
        <taxon>Carex subgen. Euthyceras</taxon>
    </lineage>
</organism>
<reference evidence="8" key="1">
    <citation type="submission" date="2020-01" db="EMBL/GenBank/DDBJ databases">
        <title>Genome sequence of Kobresia littledalei, the first chromosome-level genome in the family Cyperaceae.</title>
        <authorList>
            <person name="Qu G."/>
        </authorList>
    </citation>
    <scope>NUCLEOTIDE SEQUENCE</scope>
    <source>
        <strain evidence="8">C.B.Clarke</strain>
        <tissue evidence="8">Leaf</tissue>
    </source>
</reference>
<proteinExistence type="predicted"/>
<keyword evidence="5" id="KW-0067">ATP-binding</keyword>
<keyword evidence="1" id="KW-0723">Serine/threonine-protein kinase</keyword>
<keyword evidence="2" id="KW-0808">Transferase</keyword>
<keyword evidence="9" id="KW-1185">Reference proteome</keyword>
<comment type="catalytic activity">
    <reaction evidence="6">
        <text>[DNA-directed RNA polymerase] + ATP = phospho-[DNA-directed RNA polymerase] + ADP + H(+)</text>
        <dbReference type="Rhea" id="RHEA:10216"/>
        <dbReference type="Rhea" id="RHEA-COMP:11321"/>
        <dbReference type="Rhea" id="RHEA-COMP:11322"/>
        <dbReference type="ChEBI" id="CHEBI:15378"/>
        <dbReference type="ChEBI" id="CHEBI:30616"/>
        <dbReference type="ChEBI" id="CHEBI:43176"/>
        <dbReference type="ChEBI" id="CHEBI:68546"/>
        <dbReference type="ChEBI" id="CHEBI:456216"/>
        <dbReference type="EC" id="2.7.11.23"/>
    </reaction>
</comment>
<evidence type="ECO:0000313" key="9">
    <source>
        <dbReference type="Proteomes" id="UP000623129"/>
    </source>
</evidence>
<evidence type="ECO:0000256" key="6">
    <source>
        <dbReference type="ARBA" id="ARBA00049280"/>
    </source>
</evidence>
<dbReference type="GO" id="GO:0030332">
    <property type="term" value="F:cyclin binding"/>
    <property type="evidence" value="ECO:0007669"/>
    <property type="project" value="TreeGrafter"/>
</dbReference>
<accession>A0A833RK09</accession>
<evidence type="ECO:0000313" key="8">
    <source>
        <dbReference type="EMBL" id="KAF3342002.1"/>
    </source>
</evidence>